<comment type="similarity">
    <text evidence="1">Belongs to the DeSI family.</text>
</comment>
<dbReference type="InterPro" id="IPR042266">
    <property type="entry name" value="PPPDE_sf"/>
</dbReference>
<dbReference type="PANTHER" id="PTHR12378">
    <property type="entry name" value="DESUMOYLATING ISOPEPTIDASE"/>
    <property type="match status" value="1"/>
</dbReference>
<sequence>MGHKVQLHVYDLSRGMAKSFSLPLLGKRIDAIYHTSIVIYGIEWYFGGGILRDIPFQTPHGQPFEILELGETEIPKEIFEEFLNGQTDRFRMDRYHLLENNCNHFTNECSNFLLGVGIPSHIVDLPNEVMSTPFGAMLQPMINNFFSQQGWGNAMGPVNNQQQQLPMFPNTSSLSTATQTTKTTTTTINTTSINNNNNNNKVENHPKSNSIHRHYKLSNKIPLLLNSKPVLFEKSDVEAVFNKLKEFVNKEFKGKENEQQLFTQYEKESNQLKQIIKSTDVNIAVPIETLRYLDNLLITFSDDHQFPLLEILRMLLLKNQSNQYYTNNNSKMISNILSKIQSKKLSKASELLSFRVINNCFHSKSGINYLFDQSMNNLNVVIESTIDALHSMDKILKRAVSTLAYNLSIHLSADNPNHQEQSISLLGAIEHILSESNFSNEDPEISFRLLMAMGTLVYCNDDLIEILKTLDFDFNKYLNSKELKVSQLTKEIQLLLL</sequence>
<evidence type="ECO:0000256" key="2">
    <source>
        <dbReference type="ARBA" id="ARBA00022670"/>
    </source>
</evidence>
<organism evidence="6 7">
    <name type="scientific">Dictyostelium firmibasis</name>
    <dbReference type="NCBI Taxonomy" id="79012"/>
    <lineage>
        <taxon>Eukaryota</taxon>
        <taxon>Amoebozoa</taxon>
        <taxon>Evosea</taxon>
        <taxon>Eumycetozoa</taxon>
        <taxon>Dictyostelia</taxon>
        <taxon>Dictyosteliales</taxon>
        <taxon>Dictyosteliaceae</taxon>
        <taxon>Dictyostelium</taxon>
    </lineage>
</organism>
<dbReference type="InterPro" id="IPR013535">
    <property type="entry name" value="PUL_dom"/>
</dbReference>
<dbReference type="GO" id="GO:0006508">
    <property type="term" value="P:proteolysis"/>
    <property type="evidence" value="ECO:0007669"/>
    <property type="project" value="UniProtKB-KW"/>
</dbReference>
<name>A0AAN7YRV2_9MYCE</name>
<dbReference type="PROSITE" id="PS51396">
    <property type="entry name" value="PUL"/>
    <property type="match status" value="1"/>
</dbReference>
<reference evidence="6 7" key="1">
    <citation type="submission" date="2023-11" db="EMBL/GenBank/DDBJ databases">
        <title>Dfirmibasis_genome.</title>
        <authorList>
            <person name="Edelbroek B."/>
            <person name="Kjellin J."/>
            <person name="Jerlstrom-Hultqvist J."/>
            <person name="Soderbom F."/>
        </authorList>
    </citation>
    <scope>NUCLEOTIDE SEQUENCE [LARGE SCALE GENOMIC DNA]</scope>
    <source>
        <strain evidence="6 7">TNS-C-14</strain>
    </source>
</reference>
<dbReference type="GO" id="GO:0008233">
    <property type="term" value="F:peptidase activity"/>
    <property type="evidence" value="ECO:0007669"/>
    <property type="project" value="UniProtKB-KW"/>
</dbReference>
<keyword evidence="2" id="KW-0645">Protease</keyword>
<dbReference type="PANTHER" id="PTHR12378:SF7">
    <property type="entry name" value="DESUMOYLATING ISOPEPTIDASE 1"/>
    <property type="match status" value="1"/>
</dbReference>
<dbReference type="AlphaFoldDB" id="A0AAN7YRV2"/>
<dbReference type="Gene3D" id="1.25.10.10">
    <property type="entry name" value="Leucine-rich Repeat Variant"/>
    <property type="match status" value="1"/>
</dbReference>
<comment type="caution">
    <text evidence="6">The sequence shown here is derived from an EMBL/GenBank/DDBJ whole genome shotgun (WGS) entry which is preliminary data.</text>
</comment>
<dbReference type="GO" id="GO:0070646">
    <property type="term" value="P:protein modification by small protein removal"/>
    <property type="evidence" value="ECO:0007669"/>
    <property type="project" value="TreeGrafter"/>
</dbReference>
<evidence type="ECO:0000259" key="4">
    <source>
        <dbReference type="PROSITE" id="PS51396"/>
    </source>
</evidence>
<dbReference type="SMART" id="SM01179">
    <property type="entry name" value="DUF862"/>
    <property type="match status" value="1"/>
</dbReference>
<dbReference type="Gene3D" id="3.90.1720.30">
    <property type="entry name" value="PPPDE domains"/>
    <property type="match status" value="1"/>
</dbReference>
<evidence type="ECO:0000313" key="7">
    <source>
        <dbReference type="Proteomes" id="UP001344447"/>
    </source>
</evidence>
<evidence type="ECO:0008006" key="8">
    <source>
        <dbReference type="Google" id="ProtNLM"/>
    </source>
</evidence>
<evidence type="ECO:0000256" key="3">
    <source>
        <dbReference type="ARBA" id="ARBA00022801"/>
    </source>
</evidence>
<gene>
    <name evidence="6" type="ORF">RB653_003767</name>
</gene>
<dbReference type="InterPro" id="IPR011989">
    <property type="entry name" value="ARM-like"/>
</dbReference>
<evidence type="ECO:0000259" key="5">
    <source>
        <dbReference type="PROSITE" id="PS51858"/>
    </source>
</evidence>
<accession>A0AAN7YRV2</accession>
<feature type="domain" description="PPPDE" evidence="5">
    <location>
        <begin position="3"/>
        <end position="143"/>
    </location>
</feature>
<evidence type="ECO:0000313" key="6">
    <source>
        <dbReference type="EMBL" id="KAK5582184.1"/>
    </source>
</evidence>
<dbReference type="InterPro" id="IPR008580">
    <property type="entry name" value="PPPDE_dom"/>
</dbReference>
<dbReference type="Pfam" id="PF08324">
    <property type="entry name" value="PUL"/>
    <property type="match status" value="1"/>
</dbReference>
<dbReference type="Proteomes" id="UP001344447">
    <property type="component" value="Unassembled WGS sequence"/>
</dbReference>
<feature type="domain" description="PUL" evidence="4">
    <location>
        <begin position="222"/>
        <end position="495"/>
    </location>
</feature>
<evidence type="ECO:0000256" key="1">
    <source>
        <dbReference type="ARBA" id="ARBA00008140"/>
    </source>
</evidence>
<keyword evidence="7" id="KW-1185">Reference proteome</keyword>
<dbReference type="PROSITE" id="PS51858">
    <property type="entry name" value="PPPDE"/>
    <property type="match status" value="1"/>
</dbReference>
<dbReference type="Pfam" id="PF05903">
    <property type="entry name" value="Peptidase_C97"/>
    <property type="match status" value="1"/>
</dbReference>
<proteinExistence type="inferred from homology"/>
<keyword evidence="3" id="KW-0378">Hydrolase</keyword>
<protein>
    <recommendedName>
        <fullName evidence="8">PPPDE domain-containing protein</fullName>
    </recommendedName>
</protein>
<dbReference type="EMBL" id="JAVFKY010000001">
    <property type="protein sequence ID" value="KAK5582184.1"/>
    <property type="molecule type" value="Genomic_DNA"/>
</dbReference>